<dbReference type="AlphaFoldDB" id="A0A8T5URQ9"/>
<evidence type="ECO:0000313" key="2">
    <source>
        <dbReference type="Proteomes" id="UP000825933"/>
    </source>
</evidence>
<evidence type="ECO:0008006" key="3">
    <source>
        <dbReference type="Google" id="ProtNLM"/>
    </source>
</evidence>
<protein>
    <recommendedName>
        <fullName evidence="3">SpoVT-AbrB domain-containing protein</fullName>
    </recommendedName>
</protein>
<keyword evidence="2" id="KW-1185">Reference proteome</keyword>
<dbReference type="Proteomes" id="UP000825933">
    <property type="component" value="Unassembled WGS sequence"/>
</dbReference>
<organism evidence="1 2">
    <name type="scientific">Methanobacterium spitsbergense</name>
    <dbReference type="NCBI Taxonomy" id="2874285"/>
    <lineage>
        <taxon>Archaea</taxon>
        <taxon>Methanobacteriati</taxon>
        <taxon>Methanobacteriota</taxon>
        <taxon>Methanomada group</taxon>
        <taxon>Methanobacteria</taxon>
        <taxon>Methanobacteriales</taxon>
        <taxon>Methanobacteriaceae</taxon>
        <taxon>Methanobacterium</taxon>
    </lineage>
</organism>
<accession>A0A8T5URQ9</accession>
<gene>
    <name evidence="1" type="ORF">K8N75_10025</name>
</gene>
<sequence>MTYETKAGRVKGSITTTIPAALVNILNIEKGDKIVWDADIEDKGATVTVSKKEINESK</sequence>
<comment type="caution">
    <text evidence="1">The sequence shown here is derived from an EMBL/GenBank/DDBJ whole genome shotgun (WGS) entry which is preliminary data.</text>
</comment>
<dbReference type="RefSeq" id="WP_223791926.1">
    <property type="nucleotide sequence ID" value="NZ_JAIOUQ010000011.1"/>
</dbReference>
<dbReference type="InterPro" id="IPR037914">
    <property type="entry name" value="SpoVT-AbrB_sf"/>
</dbReference>
<evidence type="ECO:0000313" key="1">
    <source>
        <dbReference type="EMBL" id="MBZ2166374.1"/>
    </source>
</evidence>
<dbReference type="EMBL" id="JAIOUQ010000011">
    <property type="protein sequence ID" value="MBZ2166374.1"/>
    <property type="molecule type" value="Genomic_DNA"/>
</dbReference>
<proteinExistence type="predicted"/>
<name>A0A8T5URQ9_9EURY</name>
<dbReference type="SUPFAM" id="SSF89447">
    <property type="entry name" value="AbrB/MazE/MraZ-like"/>
    <property type="match status" value="1"/>
</dbReference>
<reference evidence="2" key="1">
    <citation type="journal article" date="2022" name="Microbiol. Resour. Announc.">
        <title>Draft Genome Sequence of a Methanogenic Archaeon from West Spitsbergen Permafrost.</title>
        <authorList>
            <person name="Trubitsyn V."/>
            <person name="Rivkina E."/>
            <person name="Shcherbakova V."/>
        </authorList>
    </citation>
    <scope>NUCLEOTIDE SEQUENCE [LARGE SCALE GENOMIC DNA]</scope>
    <source>
        <strain evidence="2">VT</strain>
    </source>
</reference>